<protein>
    <submittedName>
        <fullName evidence="1">Uncharacterized protein</fullName>
    </submittedName>
</protein>
<dbReference type="OrthoDB" id="6428838at2759"/>
<dbReference type="Proteomes" id="UP000887013">
    <property type="component" value="Unassembled WGS sequence"/>
</dbReference>
<reference evidence="1" key="1">
    <citation type="submission" date="2020-08" db="EMBL/GenBank/DDBJ databases">
        <title>Multicomponent nature underlies the extraordinary mechanical properties of spider dragline silk.</title>
        <authorList>
            <person name="Kono N."/>
            <person name="Nakamura H."/>
            <person name="Mori M."/>
            <person name="Yoshida Y."/>
            <person name="Ohtoshi R."/>
            <person name="Malay A.D."/>
            <person name="Moran D.A.P."/>
            <person name="Tomita M."/>
            <person name="Numata K."/>
            <person name="Arakawa K."/>
        </authorList>
    </citation>
    <scope>NUCLEOTIDE SEQUENCE</scope>
</reference>
<keyword evidence="2" id="KW-1185">Reference proteome</keyword>
<comment type="caution">
    <text evidence="1">The sequence shown here is derived from an EMBL/GenBank/DDBJ whole genome shotgun (WGS) entry which is preliminary data.</text>
</comment>
<dbReference type="EMBL" id="BMAW01060120">
    <property type="protein sequence ID" value="GFT24664.1"/>
    <property type="molecule type" value="Genomic_DNA"/>
</dbReference>
<name>A0A8X6NN31_NEPPI</name>
<evidence type="ECO:0000313" key="2">
    <source>
        <dbReference type="Proteomes" id="UP000887013"/>
    </source>
</evidence>
<sequence length="113" mass="12792">MFPVFFSIEDNIEACAEQEICHVPNGIARANQCVHKLSKKDIDLMTEIILRRYPEANDLKDVLTLGCKNVTGIKEISYTAAESLNIFQSRACLSLMVTECQLKRAMGFFKFGR</sequence>
<gene>
    <name evidence="1" type="ORF">NPIL_30481</name>
</gene>
<accession>A0A8X6NN31</accession>
<evidence type="ECO:0000313" key="1">
    <source>
        <dbReference type="EMBL" id="GFT24664.1"/>
    </source>
</evidence>
<proteinExistence type="predicted"/>
<organism evidence="1 2">
    <name type="scientific">Nephila pilipes</name>
    <name type="common">Giant wood spider</name>
    <name type="synonym">Nephila maculata</name>
    <dbReference type="NCBI Taxonomy" id="299642"/>
    <lineage>
        <taxon>Eukaryota</taxon>
        <taxon>Metazoa</taxon>
        <taxon>Ecdysozoa</taxon>
        <taxon>Arthropoda</taxon>
        <taxon>Chelicerata</taxon>
        <taxon>Arachnida</taxon>
        <taxon>Araneae</taxon>
        <taxon>Araneomorphae</taxon>
        <taxon>Entelegynae</taxon>
        <taxon>Araneoidea</taxon>
        <taxon>Nephilidae</taxon>
        <taxon>Nephila</taxon>
    </lineage>
</organism>
<dbReference type="AlphaFoldDB" id="A0A8X6NN31"/>